<protein>
    <submittedName>
        <fullName evidence="2">Uncharacterized protein</fullName>
    </submittedName>
</protein>
<dbReference type="EMBL" id="NTLY01000002">
    <property type="protein sequence ID" value="PBJ88228.1"/>
    <property type="molecule type" value="Genomic_DNA"/>
</dbReference>
<dbReference type="RefSeq" id="WP_014575381.1">
    <property type="nucleotide sequence ID" value="NZ_CAACAG010000002.1"/>
</dbReference>
<name>A0A1V3STH0_NEIME</name>
<sequence length="62" mass="6864">MADERKGFFDAIIKINIFFFPVETPALGAVNLIAGGSTRFRFGAEQMAALYVPFCVLKHIGR</sequence>
<organism evidence="2 4">
    <name type="scientific">Neisseria meningitidis</name>
    <dbReference type="NCBI Taxonomy" id="487"/>
    <lineage>
        <taxon>Bacteria</taxon>
        <taxon>Pseudomonadati</taxon>
        <taxon>Pseudomonadota</taxon>
        <taxon>Betaproteobacteria</taxon>
        <taxon>Neisseriales</taxon>
        <taxon>Neisseriaceae</taxon>
        <taxon>Neisseria</taxon>
    </lineage>
</organism>
<evidence type="ECO:0000313" key="4">
    <source>
        <dbReference type="Proteomes" id="UP000217930"/>
    </source>
</evidence>
<dbReference type="Proteomes" id="UP000092966">
    <property type="component" value="Chromosome"/>
</dbReference>
<reference evidence="2 4" key="2">
    <citation type="journal article" date="2017" name="Clin. Infect. Dis.">
        <title>Increased Risk for Meningococcal Disease among Men who have Sex with Men in the United States, 2012-2015.</title>
        <authorList>
            <person name="Folaranmi T.A."/>
            <person name="Kretz C.B."/>
            <person name="Kamiya H."/>
            <person name="MacNeil J.R."/>
            <person name="Whaley M.J."/>
            <person name="Blain A."/>
            <person name="Antwi M."/>
            <person name="Dorsinville M."/>
            <person name="Pacilli M."/>
            <person name="Smith S."/>
            <person name="Civen R."/>
            <person name="Ngo V."/>
            <person name="Winter K."/>
            <person name="Harriman K."/>
            <person name="Wang X."/>
            <person name="Bowen V.B."/>
            <person name="Patel M."/>
            <person name="Martin S."/>
            <person name="Misegades L."/>
            <person name="Meyer S.A."/>
        </authorList>
    </citation>
    <scope>NUCLEOTIDE SEQUENCE [LARGE SCALE GENOMIC DNA]</scope>
    <source>
        <strain evidence="2 4">M26503</strain>
    </source>
</reference>
<reference evidence="1 3" key="1">
    <citation type="submission" date="2015-07" db="EMBL/GenBank/DDBJ databases">
        <title>Comparative genome sequencing reveals within-host evolution of Neisseria meningitidis during.</title>
        <authorList>
            <person name="Klughammer J."/>
            <person name="Dittrich M."/>
            <person name="Mueller T."/>
            <person name="Blom J."/>
            <person name="Goesmann A."/>
            <person name="Vogel U."/>
            <person name="Frosch M."/>
            <person name="Bock C."/>
            <person name="Schoen C."/>
        </authorList>
    </citation>
    <scope>NUCLEOTIDE SEQUENCE [LARGE SCALE GENOMIC DNA]</scope>
    <source>
        <strain evidence="1 3">DE8555</strain>
    </source>
</reference>
<gene>
    <name evidence="2" type="ORF">CNQ34_10600</name>
    <name evidence="1" type="ORF">DE8555_1130</name>
</gene>
<evidence type="ECO:0000313" key="3">
    <source>
        <dbReference type="Proteomes" id="UP000092966"/>
    </source>
</evidence>
<reference evidence="2" key="3">
    <citation type="submission" date="2017-09" db="EMBL/GenBank/DDBJ databases">
        <authorList>
            <person name="Kretz C."/>
            <person name="Retchless A."/>
            <person name="Wang X."/>
        </authorList>
    </citation>
    <scope>NUCLEOTIDE SEQUENCE</scope>
    <source>
        <strain evidence="2">M26503</strain>
    </source>
</reference>
<dbReference type="Proteomes" id="UP000217930">
    <property type="component" value="Unassembled WGS sequence"/>
</dbReference>
<proteinExistence type="predicted"/>
<accession>A0A1V3STH0</accession>
<evidence type="ECO:0000313" key="2">
    <source>
        <dbReference type="EMBL" id="PBJ88228.1"/>
    </source>
</evidence>
<dbReference type="EMBL" id="CP012393">
    <property type="protein sequence ID" value="ANW91687.1"/>
    <property type="molecule type" value="Genomic_DNA"/>
</dbReference>
<evidence type="ECO:0000313" key="1">
    <source>
        <dbReference type="EMBL" id="ANW91687.1"/>
    </source>
</evidence>
<dbReference type="AlphaFoldDB" id="A0A1V3STH0"/>